<dbReference type="EMBL" id="KC977571">
    <property type="protein sequence ID" value="AGO85813.1"/>
    <property type="molecule type" value="Genomic_DNA"/>
</dbReference>
<reference evidence="2 3" key="1">
    <citation type="journal article" date="2013" name="Science">
        <title>Pandoraviruses: amoeba viruses with genomes up to 2.5 Mb reaching that of parasitic eukaryotes.</title>
        <authorList>
            <person name="Philippe N."/>
            <person name="Legendre M."/>
            <person name="Doutre G."/>
            <person name="Coute Y."/>
            <person name="Poirot O."/>
            <person name="Lescot M."/>
            <person name="Arslan D."/>
            <person name="Seltzer V."/>
            <person name="Bertaux L."/>
            <person name="Bruley C."/>
            <person name="Garin J."/>
            <person name="Claverie J.M."/>
            <person name="Abergel C."/>
        </authorList>
    </citation>
    <scope>NUCLEOTIDE SEQUENCE [LARGE SCALE GENOMIC DNA]</scope>
</reference>
<protein>
    <submittedName>
        <fullName evidence="2">Ankyrin repeat domain containing protein</fullName>
    </submittedName>
</protein>
<gene>
    <name evidence="2" type="ORF">psal_cds_1393</name>
</gene>
<evidence type="ECO:0000256" key="1">
    <source>
        <dbReference type="SAM" id="MobiDB-lite"/>
    </source>
</evidence>
<dbReference type="Gene3D" id="1.25.40.20">
    <property type="entry name" value="Ankyrin repeat-containing domain"/>
    <property type="match status" value="1"/>
</dbReference>
<proteinExistence type="predicted"/>
<dbReference type="SUPFAM" id="SSF48403">
    <property type="entry name" value="Ankyrin repeat"/>
    <property type="match status" value="1"/>
</dbReference>
<sequence length="570" mass="61154">MSAPVVGKRPAHTLSIDAIDADGHCDNAVRSTLRACSGDGVQLYLDDDGDRHGDGARCGRPAKKSRVDPKCWIQILPPEILVAVLALIDDGATFVACRMATRLFWAYSPVDFAVARISPQALIASRAPSDVARAAFERRGDTPCWSLLPLAAETESISTVEWVSAILCDSHPFDDRPYVGSAGAGSSDEADREDGSRARTNRSGNGVDDDRDDTFEHLADFVYRRSRLPSHGAPKDDPLDRWGRFRAHINKALCTAARAGTVDVVAHLHETFRRPGPKCECSPSVGKAAFGAGRVDVLEWLAHVGCDGRHRPGRACVDDAVNKGNGALVEWTVRVAKPWLRYVLWPTIHTLARRNDVPMLDLVARLGLYSLSSDEVAIAAGAGSLDVVRWAAGEPVEGATGAPDGPRVVGWCSTEVAWAAAKRGQTEVVRWLIGHPHATHFVGAPAACGALAKGHCEVVRLLHEAGRTDFGRWNALQVAASSGDLDAVSFVADNGGTYAPKALAAALEEEHDDIIDYLFTRYALGASDVVEAIHIANKSDDADETDALIDWLADNALRVASLWPARSARG</sequence>
<dbReference type="GeneID" id="16607600"/>
<dbReference type="KEGG" id="vg:16607600"/>
<evidence type="ECO:0000313" key="2">
    <source>
        <dbReference type="EMBL" id="AGO85813.1"/>
    </source>
</evidence>
<dbReference type="InterPro" id="IPR036770">
    <property type="entry name" value="Ankyrin_rpt-contain_sf"/>
</dbReference>
<dbReference type="PANTHER" id="PTHR46586">
    <property type="entry name" value="ANKYRIN REPEAT-CONTAINING PROTEIN"/>
    <property type="match status" value="1"/>
</dbReference>
<name>S4VZL1_9VIRU</name>
<dbReference type="Proteomes" id="UP000204584">
    <property type="component" value="Segment"/>
</dbReference>
<evidence type="ECO:0000313" key="3">
    <source>
        <dbReference type="Proteomes" id="UP000204584"/>
    </source>
</evidence>
<dbReference type="PANTHER" id="PTHR46586:SF3">
    <property type="entry name" value="ANKYRIN REPEAT-CONTAINING PROTEIN"/>
    <property type="match status" value="1"/>
</dbReference>
<dbReference type="RefSeq" id="YP_008438893.1">
    <property type="nucleotide sequence ID" value="NC_022098.1"/>
</dbReference>
<dbReference type="InterPro" id="IPR052050">
    <property type="entry name" value="SecEffector_AnkRepeat"/>
</dbReference>
<accession>S4VZL1</accession>
<keyword evidence="3" id="KW-1185">Reference proteome</keyword>
<feature type="region of interest" description="Disordered" evidence="1">
    <location>
        <begin position="179"/>
        <end position="212"/>
    </location>
</feature>
<organism evidence="2 3">
    <name type="scientific">Pandoravirus salinus</name>
    <dbReference type="NCBI Taxonomy" id="1349410"/>
    <lineage>
        <taxon>Viruses</taxon>
        <taxon>Pandoravirus</taxon>
    </lineage>
</organism>